<feature type="transmembrane region" description="Helical" evidence="6">
    <location>
        <begin position="239"/>
        <end position="259"/>
    </location>
</feature>
<evidence type="ECO:0000313" key="9">
    <source>
        <dbReference type="Proteomes" id="UP000522081"/>
    </source>
</evidence>
<feature type="transmembrane region" description="Helical" evidence="6">
    <location>
        <begin position="89"/>
        <end position="113"/>
    </location>
</feature>
<evidence type="ECO:0000256" key="2">
    <source>
        <dbReference type="ARBA" id="ARBA00022475"/>
    </source>
</evidence>
<feature type="transmembrane region" description="Helical" evidence="6">
    <location>
        <begin position="120"/>
        <end position="138"/>
    </location>
</feature>
<keyword evidence="4 6" id="KW-1133">Transmembrane helix</keyword>
<dbReference type="RefSeq" id="WP_179407069.1">
    <property type="nucleotide sequence ID" value="NZ_BMGF01000002.1"/>
</dbReference>
<dbReference type="Gene3D" id="1.10.3730.20">
    <property type="match status" value="1"/>
</dbReference>
<dbReference type="Proteomes" id="UP000522081">
    <property type="component" value="Unassembled WGS sequence"/>
</dbReference>
<dbReference type="PANTHER" id="PTHR42920">
    <property type="entry name" value="OS03G0707200 PROTEIN-RELATED"/>
    <property type="match status" value="1"/>
</dbReference>
<proteinExistence type="predicted"/>
<feature type="transmembrane region" description="Helical" evidence="6">
    <location>
        <begin position="207"/>
        <end position="232"/>
    </location>
</feature>
<sequence>MKRIYADLLLLAAALVWGLAFYFQKNAMAHIGPLLFIGLRAAVSAFALAPLAWRERAAKGPSPRRFLLIVAMGGFAFLTAGFLQQAGIVTATVINAGLLTSLYVVMVPLMVWLVHRRAPLPVVWVGVALAFAGSWLLGGASFGGLSTGDWLVAVSTVGWAMHILVTEAAARQGRPFGYTCLQFALVALVAIPVALASEGGSLAGIAAAWPDILFVGLVSGALGFGIMAIALAHAPPAEATIIMSLETVFAAMAGILLLGERLSPLGWAGAGLIFVAVLVVQVGRFRSRRGLIPPVA</sequence>
<evidence type="ECO:0000259" key="7">
    <source>
        <dbReference type="Pfam" id="PF00892"/>
    </source>
</evidence>
<name>A0A7Y9XV83_9SPHN</name>
<reference evidence="8 9" key="1">
    <citation type="submission" date="2020-07" db="EMBL/GenBank/DDBJ databases">
        <title>Genomic Encyclopedia of Type Strains, Phase IV (KMG-IV): sequencing the most valuable type-strain genomes for metagenomic binning, comparative biology and taxonomic classification.</title>
        <authorList>
            <person name="Goeker M."/>
        </authorList>
    </citation>
    <scope>NUCLEOTIDE SEQUENCE [LARGE SCALE GENOMIC DNA]</scope>
    <source>
        <strain evidence="8 9">DSM 29043</strain>
    </source>
</reference>
<feature type="transmembrane region" description="Helical" evidence="6">
    <location>
        <begin position="30"/>
        <end position="53"/>
    </location>
</feature>
<dbReference type="AlphaFoldDB" id="A0A7Y9XV83"/>
<comment type="caution">
    <text evidence="8">The sequence shown here is derived from an EMBL/GenBank/DDBJ whole genome shotgun (WGS) entry which is preliminary data.</text>
</comment>
<feature type="domain" description="EamA" evidence="7">
    <location>
        <begin position="147"/>
        <end position="280"/>
    </location>
</feature>
<dbReference type="PANTHER" id="PTHR42920:SF5">
    <property type="entry name" value="EAMA DOMAIN-CONTAINING PROTEIN"/>
    <property type="match status" value="1"/>
</dbReference>
<feature type="domain" description="EamA" evidence="7">
    <location>
        <begin position="6"/>
        <end position="137"/>
    </location>
</feature>
<evidence type="ECO:0000256" key="3">
    <source>
        <dbReference type="ARBA" id="ARBA00022692"/>
    </source>
</evidence>
<protein>
    <submittedName>
        <fullName evidence="8">Drug/metabolite transporter (DMT)-like permease</fullName>
    </submittedName>
</protein>
<dbReference type="InterPro" id="IPR037185">
    <property type="entry name" value="EmrE-like"/>
</dbReference>
<keyword evidence="9" id="KW-1185">Reference proteome</keyword>
<dbReference type="InterPro" id="IPR051258">
    <property type="entry name" value="Diverse_Substrate_Transporter"/>
</dbReference>
<evidence type="ECO:0000256" key="1">
    <source>
        <dbReference type="ARBA" id="ARBA00004651"/>
    </source>
</evidence>
<dbReference type="Pfam" id="PF00892">
    <property type="entry name" value="EamA"/>
    <property type="match status" value="2"/>
</dbReference>
<evidence type="ECO:0000313" key="8">
    <source>
        <dbReference type="EMBL" id="NYH95199.1"/>
    </source>
</evidence>
<organism evidence="8 9">
    <name type="scientific">Novosphingobium marinum</name>
    <dbReference type="NCBI Taxonomy" id="1514948"/>
    <lineage>
        <taxon>Bacteria</taxon>
        <taxon>Pseudomonadati</taxon>
        <taxon>Pseudomonadota</taxon>
        <taxon>Alphaproteobacteria</taxon>
        <taxon>Sphingomonadales</taxon>
        <taxon>Sphingomonadaceae</taxon>
        <taxon>Novosphingobium</taxon>
    </lineage>
</organism>
<evidence type="ECO:0000256" key="6">
    <source>
        <dbReference type="SAM" id="Phobius"/>
    </source>
</evidence>
<feature type="transmembrane region" description="Helical" evidence="6">
    <location>
        <begin position="176"/>
        <end position="195"/>
    </location>
</feature>
<dbReference type="EMBL" id="JACBZF010000002">
    <property type="protein sequence ID" value="NYH95199.1"/>
    <property type="molecule type" value="Genomic_DNA"/>
</dbReference>
<gene>
    <name evidence="8" type="ORF">FHS75_001518</name>
</gene>
<evidence type="ECO:0000256" key="5">
    <source>
        <dbReference type="ARBA" id="ARBA00023136"/>
    </source>
</evidence>
<keyword evidence="2" id="KW-1003">Cell membrane</keyword>
<accession>A0A7Y9XV83</accession>
<keyword evidence="3 6" id="KW-0812">Transmembrane</keyword>
<dbReference type="InterPro" id="IPR000620">
    <property type="entry name" value="EamA_dom"/>
</dbReference>
<feature type="transmembrane region" description="Helical" evidence="6">
    <location>
        <begin position="65"/>
        <end position="83"/>
    </location>
</feature>
<evidence type="ECO:0000256" key="4">
    <source>
        <dbReference type="ARBA" id="ARBA00022989"/>
    </source>
</evidence>
<dbReference type="SUPFAM" id="SSF103481">
    <property type="entry name" value="Multidrug resistance efflux transporter EmrE"/>
    <property type="match status" value="2"/>
</dbReference>
<feature type="transmembrane region" description="Helical" evidence="6">
    <location>
        <begin position="265"/>
        <end position="283"/>
    </location>
</feature>
<dbReference type="GO" id="GO:0005886">
    <property type="term" value="C:plasma membrane"/>
    <property type="evidence" value="ECO:0007669"/>
    <property type="project" value="UniProtKB-SubCell"/>
</dbReference>
<keyword evidence="5 6" id="KW-0472">Membrane</keyword>
<comment type="subcellular location">
    <subcellularLocation>
        <location evidence="1">Cell membrane</location>
        <topology evidence="1">Multi-pass membrane protein</topology>
    </subcellularLocation>
</comment>